<keyword evidence="4 7" id="KW-1133">Transmembrane helix</keyword>
<dbReference type="InterPro" id="IPR036259">
    <property type="entry name" value="MFS_trans_sf"/>
</dbReference>
<dbReference type="InterPro" id="IPR050495">
    <property type="entry name" value="ATG22/LtaA_families"/>
</dbReference>
<dbReference type="PANTHER" id="PTHR23519">
    <property type="entry name" value="AUTOPHAGY-RELATED PROTEIN 22"/>
    <property type="match status" value="1"/>
</dbReference>
<feature type="transmembrane region" description="Helical" evidence="7">
    <location>
        <begin position="125"/>
        <end position="145"/>
    </location>
</feature>
<evidence type="ECO:0000256" key="7">
    <source>
        <dbReference type="SAM" id="Phobius"/>
    </source>
</evidence>
<feature type="transmembrane region" description="Helical" evidence="7">
    <location>
        <begin position="251"/>
        <end position="272"/>
    </location>
</feature>
<keyword evidence="5 7" id="KW-0472">Membrane</keyword>
<feature type="region of interest" description="Disordered" evidence="6">
    <location>
        <begin position="1"/>
        <end position="24"/>
    </location>
</feature>
<evidence type="ECO:0000256" key="6">
    <source>
        <dbReference type="SAM" id="MobiDB-lite"/>
    </source>
</evidence>
<dbReference type="AlphaFoldDB" id="A0AAJ5VYX9"/>
<evidence type="ECO:0000259" key="8">
    <source>
        <dbReference type="PROSITE" id="PS50850"/>
    </source>
</evidence>
<keyword evidence="2" id="KW-0813">Transport</keyword>
<feature type="transmembrane region" description="Helical" evidence="7">
    <location>
        <begin position="181"/>
        <end position="205"/>
    </location>
</feature>
<comment type="subcellular location">
    <subcellularLocation>
        <location evidence="1">Cell membrane</location>
        <topology evidence="1">Multi-pass membrane protein</topology>
    </subcellularLocation>
</comment>
<dbReference type="InterPro" id="IPR020846">
    <property type="entry name" value="MFS_dom"/>
</dbReference>
<dbReference type="Proteomes" id="UP001213972">
    <property type="component" value="Chromosome"/>
</dbReference>
<evidence type="ECO:0000256" key="5">
    <source>
        <dbReference type="ARBA" id="ARBA00023136"/>
    </source>
</evidence>
<feature type="domain" description="Major facilitator superfamily (MFS) profile" evidence="8">
    <location>
        <begin position="54"/>
        <end position="491"/>
    </location>
</feature>
<dbReference type="GO" id="GO:0022857">
    <property type="term" value="F:transmembrane transporter activity"/>
    <property type="evidence" value="ECO:0007669"/>
    <property type="project" value="InterPro"/>
</dbReference>
<feature type="transmembrane region" description="Helical" evidence="7">
    <location>
        <begin position="437"/>
        <end position="458"/>
    </location>
</feature>
<dbReference type="Gene3D" id="1.20.1250.20">
    <property type="entry name" value="MFS general substrate transporter like domains"/>
    <property type="match status" value="1"/>
</dbReference>
<feature type="transmembrane region" description="Helical" evidence="7">
    <location>
        <begin position="226"/>
        <end position="245"/>
    </location>
</feature>
<dbReference type="Pfam" id="PF11700">
    <property type="entry name" value="ATG22"/>
    <property type="match status" value="1"/>
</dbReference>
<evidence type="ECO:0000313" key="9">
    <source>
        <dbReference type="EMBL" id="WEK12956.1"/>
    </source>
</evidence>
<dbReference type="SUPFAM" id="SSF103473">
    <property type="entry name" value="MFS general substrate transporter"/>
    <property type="match status" value="1"/>
</dbReference>
<feature type="transmembrane region" description="Helical" evidence="7">
    <location>
        <begin position="341"/>
        <end position="364"/>
    </location>
</feature>
<feature type="transmembrane region" description="Helical" evidence="7">
    <location>
        <begin position="400"/>
        <end position="416"/>
    </location>
</feature>
<feature type="transmembrane region" description="Helical" evidence="7">
    <location>
        <begin position="376"/>
        <end position="394"/>
    </location>
</feature>
<evidence type="ECO:0000313" key="10">
    <source>
        <dbReference type="Proteomes" id="UP001213972"/>
    </source>
</evidence>
<feature type="transmembrane region" description="Helical" evidence="7">
    <location>
        <begin position="157"/>
        <end position="175"/>
    </location>
</feature>
<protein>
    <submittedName>
        <fullName evidence="9">MFS transporter</fullName>
    </submittedName>
</protein>
<feature type="compositionally biased region" description="Low complexity" evidence="6">
    <location>
        <begin position="10"/>
        <end position="24"/>
    </location>
</feature>
<proteinExistence type="predicted"/>
<accession>A0AAJ5VYX9</accession>
<reference evidence="9" key="1">
    <citation type="submission" date="2023-03" db="EMBL/GenBank/DDBJ databases">
        <title>Andean soil-derived lignocellulolytic bacterial consortium as a source of novel taxa and putative plastic-active enzymes.</title>
        <authorList>
            <person name="Diaz-Garcia L."/>
            <person name="Chuvochina M."/>
            <person name="Feuerriegel G."/>
            <person name="Bunk B."/>
            <person name="Sproer C."/>
            <person name="Streit W.R."/>
            <person name="Rodriguez L.M."/>
            <person name="Overmann J."/>
            <person name="Jimenez D.J."/>
        </authorList>
    </citation>
    <scope>NUCLEOTIDE SEQUENCE</scope>
    <source>
        <strain evidence="9">MAG 4610</strain>
    </source>
</reference>
<dbReference type="PROSITE" id="PS50850">
    <property type="entry name" value="MFS"/>
    <property type="match status" value="1"/>
</dbReference>
<feature type="transmembrane region" description="Helical" evidence="7">
    <location>
        <begin position="311"/>
        <end position="335"/>
    </location>
</feature>
<dbReference type="EMBL" id="CP119321">
    <property type="protein sequence ID" value="WEK12956.1"/>
    <property type="molecule type" value="Genomic_DNA"/>
</dbReference>
<dbReference type="InterPro" id="IPR024671">
    <property type="entry name" value="Atg22-like"/>
</dbReference>
<evidence type="ECO:0000256" key="4">
    <source>
        <dbReference type="ARBA" id="ARBA00022989"/>
    </source>
</evidence>
<evidence type="ECO:0000256" key="2">
    <source>
        <dbReference type="ARBA" id="ARBA00022448"/>
    </source>
</evidence>
<gene>
    <name evidence="9" type="ORF">P0Y48_10845</name>
</gene>
<name>A0AAJ5VYX9_9MICO</name>
<evidence type="ECO:0000256" key="1">
    <source>
        <dbReference type="ARBA" id="ARBA00004651"/>
    </source>
</evidence>
<keyword evidence="3 7" id="KW-0812">Transmembrane</keyword>
<feature type="transmembrane region" description="Helical" evidence="7">
    <location>
        <begin position="464"/>
        <end position="486"/>
    </location>
</feature>
<sequence>MSPPDQPSPDAAHTDAGGANAATPPTAANARALGAIGASFQNTAVDREIPRKQVISWAMWDWAMQPFNTVILTFVWVALYLTSRQFLDPAVRESGMLADGSYLNCNETASMGSAYCQGLTDLAEWWGWANFAAGILILLLAPVLGQQADARGSKKKWIIGATLAIALVQFSLFFVEADPRYFWFGAFAVALGAVVAEIGNVSYYAMLSEVSTPKTVGRISGLGWGLGYIGGVVALIVCIPVLFGLGQDNPLAYKLVAVVCAVWTVVFAIPFFRNVPESPAYGGSEKVGFFRSYVVLGKNLKRLFTTNRPTFWFLVAAAVYRDGLAGVFAFGAVLAAQGFGFSFLEVIVFGLAANLVAGISTILAGRIDDAIGARKLIIIALTGLVAMAFVVFALKEFGTIVFWICGLLLCAFVGPAQAASRSMLTRLTPPSMQGEIFGLYATTGRVASFLSPLAWSLFLAWFGGIVYGVLGIGLVLLIGLVMLLFVRLPAHRVDS</sequence>
<evidence type="ECO:0000256" key="3">
    <source>
        <dbReference type="ARBA" id="ARBA00022692"/>
    </source>
</evidence>
<organism evidence="9 10">
    <name type="scientific">Candidatus Microbacterium phytovorans</name>
    <dbReference type="NCBI Taxonomy" id="3121374"/>
    <lineage>
        <taxon>Bacteria</taxon>
        <taxon>Bacillati</taxon>
        <taxon>Actinomycetota</taxon>
        <taxon>Actinomycetes</taxon>
        <taxon>Micrococcales</taxon>
        <taxon>Microbacteriaceae</taxon>
        <taxon>Microbacterium</taxon>
    </lineage>
</organism>
<dbReference type="PANTHER" id="PTHR23519:SF1">
    <property type="entry name" value="AUTOPHAGY-RELATED PROTEIN 22"/>
    <property type="match status" value="1"/>
</dbReference>
<dbReference type="GO" id="GO:0005886">
    <property type="term" value="C:plasma membrane"/>
    <property type="evidence" value="ECO:0007669"/>
    <property type="project" value="UniProtKB-SubCell"/>
</dbReference>